<comment type="caution">
    <text evidence="1">The sequence shown here is derived from an EMBL/GenBank/DDBJ whole genome shotgun (WGS) entry which is preliminary data.</text>
</comment>
<evidence type="ECO:0000313" key="1">
    <source>
        <dbReference type="EMBL" id="KAJ3804929.1"/>
    </source>
</evidence>
<keyword evidence="2" id="KW-1185">Reference proteome</keyword>
<protein>
    <submittedName>
        <fullName evidence="1">Uncharacterized protein</fullName>
    </submittedName>
</protein>
<evidence type="ECO:0000313" key="2">
    <source>
        <dbReference type="Proteomes" id="UP001163835"/>
    </source>
</evidence>
<dbReference type="Proteomes" id="UP001163835">
    <property type="component" value="Unassembled WGS sequence"/>
</dbReference>
<organism evidence="1 2">
    <name type="scientific">Lentinula aff. lateritia</name>
    <dbReference type="NCBI Taxonomy" id="2804960"/>
    <lineage>
        <taxon>Eukaryota</taxon>
        <taxon>Fungi</taxon>
        <taxon>Dikarya</taxon>
        <taxon>Basidiomycota</taxon>
        <taxon>Agaricomycotina</taxon>
        <taxon>Agaricomycetes</taxon>
        <taxon>Agaricomycetidae</taxon>
        <taxon>Agaricales</taxon>
        <taxon>Marasmiineae</taxon>
        <taxon>Omphalotaceae</taxon>
        <taxon>Lentinula</taxon>
    </lineage>
</organism>
<accession>A0ACC1TK57</accession>
<dbReference type="EMBL" id="MU795752">
    <property type="protein sequence ID" value="KAJ3804929.1"/>
    <property type="molecule type" value="Genomic_DNA"/>
</dbReference>
<reference evidence="1" key="1">
    <citation type="submission" date="2022-09" db="EMBL/GenBank/DDBJ databases">
        <title>A Global Phylogenomic Analysis of the Shiitake Genus Lentinula.</title>
        <authorList>
            <consortium name="DOE Joint Genome Institute"/>
            <person name="Sierra-Patev S."/>
            <person name="Min B."/>
            <person name="Naranjo-Ortiz M."/>
            <person name="Looney B."/>
            <person name="Konkel Z."/>
            <person name="Slot J.C."/>
            <person name="Sakamoto Y."/>
            <person name="Steenwyk J.L."/>
            <person name="Rokas A."/>
            <person name="Carro J."/>
            <person name="Camarero S."/>
            <person name="Ferreira P."/>
            <person name="Molpeceres G."/>
            <person name="Ruiz-Duenas F.J."/>
            <person name="Serrano A."/>
            <person name="Henrissat B."/>
            <person name="Drula E."/>
            <person name="Hughes K.W."/>
            <person name="Mata J.L."/>
            <person name="Ishikawa N.K."/>
            <person name="Vargas-Isla R."/>
            <person name="Ushijima S."/>
            <person name="Smith C.A."/>
            <person name="Ahrendt S."/>
            <person name="Andreopoulos W."/>
            <person name="He G."/>
            <person name="Labutti K."/>
            <person name="Lipzen A."/>
            <person name="Ng V."/>
            <person name="Riley R."/>
            <person name="Sandor L."/>
            <person name="Barry K."/>
            <person name="Martinez A.T."/>
            <person name="Xiao Y."/>
            <person name="Gibbons J.G."/>
            <person name="Terashima K."/>
            <person name="Grigoriev I.V."/>
            <person name="Hibbett D.S."/>
        </authorList>
    </citation>
    <scope>NUCLEOTIDE SEQUENCE</scope>
    <source>
        <strain evidence="1">TMI1499</strain>
    </source>
</reference>
<gene>
    <name evidence="1" type="ORF">F5876DRAFT_70224</name>
</gene>
<proteinExistence type="predicted"/>
<sequence length="210" mass="23853">MAEIGIHDPELKDPWNPFHFLGLSNQNRIDQDLWISIDHLLPQGKTSVNALDMRLQEDDSSTQLELQKLIDEGYKRHMTSLDTKIAPGAGVLDLHKAWSQTDALQDKSIKLFIVELRAGDTIIQPPFTFHTVYTLVPTVATGGHFHTVRTLHHTEVSRWVQRNVDITNHEEDLSHYVLIHMILALPQGISNVENVKAQRSSLEDLAEKMT</sequence>
<name>A0ACC1TK57_9AGAR</name>